<dbReference type="GO" id="GO:0016787">
    <property type="term" value="F:hydrolase activity"/>
    <property type="evidence" value="ECO:0007669"/>
    <property type="project" value="UniProtKB-KW"/>
</dbReference>
<dbReference type="GO" id="GO:0006753">
    <property type="term" value="P:nucleoside phosphate metabolic process"/>
    <property type="evidence" value="ECO:0007669"/>
    <property type="project" value="TreeGrafter"/>
</dbReference>
<dbReference type="GO" id="GO:0019693">
    <property type="term" value="P:ribose phosphate metabolic process"/>
    <property type="evidence" value="ECO:0007669"/>
    <property type="project" value="TreeGrafter"/>
</dbReference>
<dbReference type="Pfam" id="PF00293">
    <property type="entry name" value="NUDIX"/>
    <property type="match status" value="1"/>
</dbReference>
<dbReference type="RefSeq" id="WP_017743676.1">
    <property type="nucleotide sequence ID" value="NZ_KQ976354.1"/>
</dbReference>
<evidence type="ECO:0000313" key="3">
    <source>
        <dbReference type="EMBL" id="KYC38943.1"/>
    </source>
</evidence>
<evidence type="ECO:0000256" key="1">
    <source>
        <dbReference type="ARBA" id="ARBA00022801"/>
    </source>
</evidence>
<dbReference type="SUPFAM" id="SSF55811">
    <property type="entry name" value="Nudix"/>
    <property type="match status" value="1"/>
</dbReference>
<dbReference type="EMBL" id="ANNX02000036">
    <property type="protein sequence ID" value="KYC38943.1"/>
    <property type="molecule type" value="Genomic_DNA"/>
</dbReference>
<organism evidence="3 4">
    <name type="scientific">Scytonema hofmannii PCC 7110</name>
    <dbReference type="NCBI Taxonomy" id="128403"/>
    <lineage>
        <taxon>Bacteria</taxon>
        <taxon>Bacillati</taxon>
        <taxon>Cyanobacteriota</taxon>
        <taxon>Cyanophyceae</taxon>
        <taxon>Nostocales</taxon>
        <taxon>Scytonemataceae</taxon>
        <taxon>Scytonema</taxon>
    </lineage>
</organism>
<dbReference type="PROSITE" id="PS51462">
    <property type="entry name" value="NUDIX"/>
    <property type="match status" value="1"/>
</dbReference>
<protein>
    <recommendedName>
        <fullName evidence="2">Nudix hydrolase domain-containing protein</fullName>
    </recommendedName>
</protein>
<dbReference type="PANTHER" id="PTHR11839:SF1">
    <property type="entry name" value="ADP-SUGAR PYROPHOSPHATASE"/>
    <property type="match status" value="1"/>
</dbReference>
<accession>A0A139X2R3</accession>
<dbReference type="PANTHER" id="PTHR11839">
    <property type="entry name" value="UDP/ADP-SUGAR PYROPHOSPHATASE"/>
    <property type="match status" value="1"/>
</dbReference>
<name>A0A139X2R3_9CYAN</name>
<comment type="caution">
    <text evidence="3">The sequence shown here is derived from an EMBL/GenBank/DDBJ whole genome shotgun (WGS) entry which is preliminary data.</text>
</comment>
<feature type="domain" description="Nudix hydrolase" evidence="2">
    <location>
        <begin position="42"/>
        <end position="172"/>
    </location>
</feature>
<sequence>MGVSPWKTLESRYIHSDRWLTLRADRCLTPEGHTIEPYYVIEAKEWVHIFAINKQSEVLITRQYRHGAGIVCYELPCGEVEETDTSVVEAAKRELLEETGCSAAHFELVGSSFANPARQTNRIHSFICYDTASVREPSHDNNEVLDFKFIRLDELFKLIENGTFSQSLHLGSVFLALRQMKATEYF</sequence>
<reference evidence="3 4" key="1">
    <citation type="journal article" date="2013" name="Genome Biol. Evol.">
        <title>Genomes of Stigonematalean cyanobacteria (subsection V) and the evolution of oxygenic photosynthesis from prokaryotes to plastids.</title>
        <authorList>
            <person name="Dagan T."/>
            <person name="Roettger M."/>
            <person name="Stucken K."/>
            <person name="Landan G."/>
            <person name="Koch R."/>
            <person name="Major P."/>
            <person name="Gould S.B."/>
            <person name="Goremykin V.V."/>
            <person name="Rippka R."/>
            <person name="Tandeau de Marsac N."/>
            <person name="Gugger M."/>
            <person name="Lockhart P.J."/>
            <person name="Allen J.F."/>
            <person name="Brune I."/>
            <person name="Maus I."/>
            <person name="Puhler A."/>
            <person name="Martin W.F."/>
        </authorList>
    </citation>
    <scope>NUCLEOTIDE SEQUENCE [LARGE SCALE GENOMIC DNA]</scope>
    <source>
        <strain evidence="3 4">PCC 7110</strain>
    </source>
</reference>
<proteinExistence type="predicted"/>
<dbReference type="CDD" id="cd03424">
    <property type="entry name" value="NUDIX_ADPRase_Nudt5_UGPPase_Nudt14"/>
    <property type="match status" value="1"/>
</dbReference>
<dbReference type="InterPro" id="IPR000086">
    <property type="entry name" value="NUDIX_hydrolase_dom"/>
</dbReference>
<dbReference type="Gene3D" id="3.90.79.10">
    <property type="entry name" value="Nucleoside Triphosphate Pyrophosphohydrolase"/>
    <property type="match status" value="1"/>
</dbReference>
<dbReference type="STRING" id="128403.WA1_33625"/>
<keyword evidence="1" id="KW-0378">Hydrolase</keyword>
<dbReference type="Proteomes" id="UP000076925">
    <property type="component" value="Unassembled WGS sequence"/>
</dbReference>
<keyword evidence="4" id="KW-1185">Reference proteome</keyword>
<evidence type="ECO:0000259" key="2">
    <source>
        <dbReference type="PROSITE" id="PS51462"/>
    </source>
</evidence>
<evidence type="ECO:0000313" key="4">
    <source>
        <dbReference type="Proteomes" id="UP000076925"/>
    </source>
</evidence>
<dbReference type="InterPro" id="IPR015797">
    <property type="entry name" value="NUDIX_hydrolase-like_dom_sf"/>
</dbReference>
<dbReference type="OrthoDB" id="9806150at2"/>
<dbReference type="AlphaFoldDB" id="A0A139X2R3"/>
<gene>
    <name evidence="3" type="ORF">WA1_33625</name>
</gene>